<reference evidence="2 3" key="1">
    <citation type="journal article" date="2009" name="Nature">
        <title>The Sorghum bicolor genome and the diversification of grasses.</title>
        <authorList>
            <person name="Paterson A.H."/>
            <person name="Bowers J.E."/>
            <person name="Bruggmann R."/>
            <person name="Dubchak I."/>
            <person name="Grimwood J."/>
            <person name="Gundlach H."/>
            <person name="Haberer G."/>
            <person name="Hellsten U."/>
            <person name="Mitros T."/>
            <person name="Poliakov A."/>
            <person name="Schmutz J."/>
            <person name="Spannagl M."/>
            <person name="Tang H."/>
            <person name="Wang X."/>
            <person name="Wicker T."/>
            <person name="Bharti A.K."/>
            <person name="Chapman J."/>
            <person name="Feltus F.A."/>
            <person name="Gowik U."/>
            <person name="Grigoriev I.V."/>
            <person name="Lyons E."/>
            <person name="Maher C.A."/>
            <person name="Martis M."/>
            <person name="Narechania A."/>
            <person name="Otillar R.P."/>
            <person name="Penning B.W."/>
            <person name="Salamov A.A."/>
            <person name="Wang Y."/>
            <person name="Zhang L."/>
            <person name="Carpita N.C."/>
            <person name="Freeling M."/>
            <person name="Gingle A.R."/>
            <person name="Hash C.T."/>
            <person name="Keller B."/>
            <person name="Klein P."/>
            <person name="Kresovich S."/>
            <person name="McCann M.C."/>
            <person name="Ming R."/>
            <person name="Peterson D.G."/>
            <person name="Mehboob-ur-Rahman"/>
            <person name="Ware D."/>
            <person name="Westhoff P."/>
            <person name="Mayer K.F."/>
            <person name="Messing J."/>
            <person name="Rokhsar D.S."/>
        </authorList>
    </citation>
    <scope>NUCLEOTIDE SEQUENCE [LARGE SCALE GENOMIC DNA]</scope>
    <source>
        <strain evidence="3">cv. BTx623</strain>
    </source>
</reference>
<dbReference type="EMBL" id="CM000767">
    <property type="protein sequence ID" value="OQU79455.1"/>
    <property type="molecule type" value="Genomic_DNA"/>
</dbReference>
<gene>
    <name evidence="2" type="ORF">SORBI_3008G147250</name>
</gene>
<feature type="compositionally biased region" description="Low complexity" evidence="1">
    <location>
        <begin position="75"/>
        <end position="89"/>
    </location>
</feature>
<organism evidence="2 3">
    <name type="scientific">Sorghum bicolor</name>
    <name type="common">Sorghum</name>
    <name type="synonym">Sorghum vulgare</name>
    <dbReference type="NCBI Taxonomy" id="4558"/>
    <lineage>
        <taxon>Eukaryota</taxon>
        <taxon>Viridiplantae</taxon>
        <taxon>Streptophyta</taxon>
        <taxon>Embryophyta</taxon>
        <taxon>Tracheophyta</taxon>
        <taxon>Spermatophyta</taxon>
        <taxon>Magnoliopsida</taxon>
        <taxon>Liliopsida</taxon>
        <taxon>Poales</taxon>
        <taxon>Poaceae</taxon>
        <taxon>PACMAD clade</taxon>
        <taxon>Panicoideae</taxon>
        <taxon>Andropogonodae</taxon>
        <taxon>Andropogoneae</taxon>
        <taxon>Sorghinae</taxon>
        <taxon>Sorghum</taxon>
    </lineage>
</organism>
<keyword evidence="3" id="KW-1185">Reference proteome</keyword>
<evidence type="ECO:0000313" key="2">
    <source>
        <dbReference type="EMBL" id="OQU79455.1"/>
    </source>
</evidence>
<dbReference type="Proteomes" id="UP000000768">
    <property type="component" value="Chromosome 8"/>
</dbReference>
<dbReference type="Gramene" id="OQU79455">
    <property type="protein sequence ID" value="OQU79455"/>
    <property type="gene ID" value="SORBI_3008G147250"/>
</dbReference>
<evidence type="ECO:0000313" key="3">
    <source>
        <dbReference type="Proteomes" id="UP000000768"/>
    </source>
</evidence>
<dbReference type="InParanoid" id="A0A1Z5R7M8"/>
<feature type="region of interest" description="Disordered" evidence="1">
    <location>
        <begin position="67"/>
        <end position="101"/>
    </location>
</feature>
<dbReference type="AlphaFoldDB" id="A0A1Z5R7M8"/>
<proteinExistence type="predicted"/>
<accession>A0A1Z5R7M8</accession>
<protein>
    <submittedName>
        <fullName evidence="2">Uncharacterized protein</fullName>
    </submittedName>
</protein>
<evidence type="ECO:0000256" key="1">
    <source>
        <dbReference type="SAM" id="MobiDB-lite"/>
    </source>
</evidence>
<sequence length="109" mass="11508">METSRVPLNWNIHRSLSPGPPALLLLPPTIPTRVVTLPTTTAVSQQLPFLSLLPSSSRRSHHSAVSVCTPLLGSREPTPIATPAPTERASQPATKSAVLPPARARLIGA</sequence>
<name>A0A1Z5R7M8_SORBI</name>
<reference evidence="3" key="2">
    <citation type="journal article" date="2018" name="Plant J.">
        <title>The Sorghum bicolor reference genome: improved assembly, gene annotations, a transcriptome atlas, and signatures of genome organization.</title>
        <authorList>
            <person name="McCormick R.F."/>
            <person name="Truong S.K."/>
            <person name="Sreedasyam A."/>
            <person name="Jenkins J."/>
            <person name="Shu S."/>
            <person name="Sims D."/>
            <person name="Kennedy M."/>
            <person name="Amirebrahimi M."/>
            <person name="Weers B.D."/>
            <person name="McKinley B."/>
            <person name="Mattison A."/>
            <person name="Morishige D.T."/>
            <person name="Grimwood J."/>
            <person name="Schmutz J."/>
            <person name="Mullet J.E."/>
        </authorList>
    </citation>
    <scope>NUCLEOTIDE SEQUENCE [LARGE SCALE GENOMIC DNA]</scope>
    <source>
        <strain evidence="3">cv. BTx623</strain>
    </source>
</reference>